<reference evidence="17 18" key="1">
    <citation type="submission" date="2019-12" db="EMBL/GenBank/DDBJ databases">
        <authorList>
            <person name="Santos-Garcia D."/>
            <person name="Santos-Garcia D."/>
            <person name="Santos-Garcia D."/>
        </authorList>
    </citation>
    <scope>NUCLEOTIDE SEQUENCE [LARGE SCALE GENOMIC DNA]</scope>
    <source>
        <strain evidence="17">PeMo</strain>
    </source>
</reference>
<dbReference type="InterPro" id="IPR002933">
    <property type="entry name" value="Peptidase_M20"/>
</dbReference>
<dbReference type="Proteomes" id="UP000510842">
    <property type="component" value="Chromosome"/>
</dbReference>
<keyword evidence="18" id="KW-1185">Reference proteome</keyword>
<comment type="cofactor">
    <cofactor evidence="1">
        <name>Zn(2+)</name>
        <dbReference type="ChEBI" id="CHEBI:29105"/>
    </cofactor>
</comment>
<evidence type="ECO:0000256" key="15">
    <source>
        <dbReference type="NCBIfam" id="TIGR01246"/>
    </source>
</evidence>
<dbReference type="GO" id="GO:0009089">
    <property type="term" value="P:lysine biosynthetic process via diaminopimelate"/>
    <property type="evidence" value="ECO:0007669"/>
    <property type="project" value="UniProtKB-UniRule"/>
</dbReference>
<keyword evidence="7" id="KW-0028">Amino-acid biosynthesis</keyword>
<evidence type="ECO:0000256" key="7">
    <source>
        <dbReference type="ARBA" id="ARBA00022605"/>
    </source>
</evidence>
<dbReference type="NCBIfam" id="NF009557">
    <property type="entry name" value="PRK13009.1"/>
    <property type="match status" value="1"/>
</dbReference>
<keyword evidence="11" id="KW-0220">Diaminopimelate biosynthesis</keyword>
<keyword evidence="10" id="KW-0862">Zinc</keyword>
<evidence type="ECO:0000313" key="17">
    <source>
        <dbReference type="EMBL" id="CAA3704648.1"/>
    </source>
</evidence>
<accession>A0A6S6S3Z9</accession>
<dbReference type="GO" id="GO:0006526">
    <property type="term" value="P:L-arginine biosynthetic process"/>
    <property type="evidence" value="ECO:0007669"/>
    <property type="project" value="TreeGrafter"/>
</dbReference>
<dbReference type="NCBIfam" id="TIGR01246">
    <property type="entry name" value="dapE_proteo"/>
    <property type="match status" value="1"/>
</dbReference>
<proteinExistence type="inferred from homology"/>
<dbReference type="GO" id="GO:0019877">
    <property type="term" value="P:diaminopimelate biosynthetic process"/>
    <property type="evidence" value="ECO:0007669"/>
    <property type="project" value="UniProtKB-KW"/>
</dbReference>
<dbReference type="Pfam" id="PF01546">
    <property type="entry name" value="Peptidase_M20"/>
    <property type="match status" value="1"/>
</dbReference>
<keyword evidence="13" id="KW-0170">Cobalt</keyword>
<evidence type="ECO:0000256" key="10">
    <source>
        <dbReference type="ARBA" id="ARBA00022833"/>
    </source>
</evidence>
<dbReference type="AlphaFoldDB" id="A0A6S6S3Z9"/>
<keyword evidence="9 17" id="KW-0378">Hydrolase</keyword>
<dbReference type="PANTHER" id="PTHR43808">
    <property type="entry name" value="ACETYLORNITHINE DEACETYLASE"/>
    <property type="match status" value="1"/>
</dbReference>
<dbReference type="UniPathway" id="UPA00034">
    <property type="reaction ID" value="UER00021"/>
</dbReference>
<evidence type="ECO:0000256" key="2">
    <source>
        <dbReference type="ARBA" id="ARBA00005130"/>
    </source>
</evidence>
<dbReference type="HAMAP" id="MF_01690">
    <property type="entry name" value="DapE"/>
    <property type="match status" value="1"/>
</dbReference>
<evidence type="ECO:0000256" key="14">
    <source>
        <dbReference type="ARBA" id="ARBA00051301"/>
    </source>
</evidence>
<evidence type="ECO:0000256" key="12">
    <source>
        <dbReference type="ARBA" id="ARBA00023154"/>
    </source>
</evidence>
<comment type="pathway">
    <text evidence="2">Amino-acid biosynthesis; L-lysine biosynthesis via DAP pathway; LL-2,6-diaminopimelate from (S)-tetrahydrodipicolinate (succinylase route): step 3/3.</text>
</comment>
<evidence type="ECO:0000256" key="8">
    <source>
        <dbReference type="ARBA" id="ARBA00022723"/>
    </source>
</evidence>
<dbReference type="GO" id="GO:0008777">
    <property type="term" value="F:acetylornithine deacetylase activity"/>
    <property type="evidence" value="ECO:0007669"/>
    <property type="project" value="TreeGrafter"/>
</dbReference>
<sequence length="387" mass="44186">MYYLLNLVFNLLSKKSITPKDKGCQLLISNILKKFCFNIEFFNKKGVENLWATKGLGKTTLLFVGHTDVVPSGPINEWKHHPFIPSLNNKGYIISRGIVDMKGSLCAMIKATCNFLKLYPKYKGKIAFLITSDEEGDGKYGTKYVINKLIKRKEIIKYCIIGEPTSKKYTCDTIKIGRRGSLNAKIIIYGIQGHIAYTKTLLNPIHILINVTHYLLKIQWDKGNKYFSKTSFQISNFNAGLGVNNISPKYAKLICNFRFSNEITVNEIKKKVINIFLLFNLKNNKDYKIEWYISGEPYVTKKGTLLNAVNFGINYICKLQPQINTNGGISDGRFINKTCNQLIELGLKNDTIHKINECVLFSDIILLTKVYQIIIEYLLIWSGTKEI</sequence>
<keyword evidence="8" id="KW-0479">Metal-binding</keyword>
<evidence type="ECO:0000256" key="9">
    <source>
        <dbReference type="ARBA" id="ARBA00022801"/>
    </source>
</evidence>
<organism evidence="17 18">
    <name type="scientific">Candidatus Portiera aleyrodidarum</name>
    <name type="common">primary endosymbiont of Bemisia tabaci</name>
    <dbReference type="NCBI Taxonomy" id="91844"/>
    <lineage>
        <taxon>Bacteria</taxon>
        <taxon>Pseudomonadati</taxon>
        <taxon>Pseudomonadota</taxon>
        <taxon>Gammaproteobacteria</taxon>
        <taxon>Candidatus Johnevansiales</taxon>
        <taxon>Candidatus Johnevansiaceae</taxon>
        <taxon>Candidatus Portiera</taxon>
    </lineage>
</organism>
<dbReference type="InterPro" id="IPR050072">
    <property type="entry name" value="Peptidase_M20A"/>
</dbReference>
<feature type="non-terminal residue" evidence="17">
    <location>
        <position position="387"/>
    </location>
</feature>
<dbReference type="PROSITE" id="PS00758">
    <property type="entry name" value="ARGE_DAPE_CPG2_1"/>
    <property type="match status" value="1"/>
</dbReference>
<keyword evidence="12" id="KW-0457">Lysine biosynthesis</keyword>
<dbReference type="RefSeq" id="WP_180824479.1">
    <property type="nucleotide sequence ID" value="NZ_LR744089.1"/>
</dbReference>
<dbReference type="InterPro" id="IPR005941">
    <property type="entry name" value="DapE_proteobac"/>
</dbReference>
<evidence type="ECO:0000256" key="5">
    <source>
        <dbReference type="ARBA" id="ARBA00011921"/>
    </source>
</evidence>
<dbReference type="EC" id="3.5.1.18" evidence="5 15"/>
<dbReference type="InterPro" id="IPR011650">
    <property type="entry name" value="Peptidase_M20_dimer"/>
</dbReference>
<dbReference type="Gene3D" id="3.40.630.10">
    <property type="entry name" value="Zn peptidases"/>
    <property type="match status" value="2"/>
</dbReference>
<dbReference type="EMBL" id="LR744089">
    <property type="protein sequence ID" value="CAA3704648.1"/>
    <property type="molecule type" value="Genomic_DNA"/>
</dbReference>
<dbReference type="InterPro" id="IPR036264">
    <property type="entry name" value="Bact_exopeptidase_dim_dom"/>
</dbReference>
<dbReference type="SUPFAM" id="SSF55031">
    <property type="entry name" value="Bacterial exopeptidase dimerisation domain"/>
    <property type="match status" value="1"/>
</dbReference>
<dbReference type="GO" id="GO:0009014">
    <property type="term" value="F:succinyl-diaminopimelate desuccinylase activity"/>
    <property type="evidence" value="ECO:0007669"/>
    <property type="project" value="UniProtKB-UniRule"/>
</dbReference>
<feature type="domain" description="Peptidase M20 dimerisation" evidence="16">
    <location>
        <begin position="176"/>
        <end position="275"/>
    </location>
</feature>
<evidence type="ECO:0000256" key="6">
    <source>
        <dbReference type="ARBA" id="ARBA00022391"/>
    </source>
</evidence>
<evidence type="ECO:0000259" key="16">
    <source>
        <dbReference type="Pfam" id="PF07687"/>
    </source>
</evidence>
<dbReference type="Pfam" id="PF07687">
    <property type="entry name" value="M20_dimer"/>
    <property type="match status" value="1"/>
</dbReference>
<comment type="catalytic activity">
    <reaction evidence="14">
        <text>N-succinyl-(2S,6S)-2,6-diaminopimelate + H2O = (2S,6S)-2,6-diaminopimelate + succinate</text>
        <dbReference type="Rhea" id="RHEA:22608"/>
        <dbReference type="ChEBI" id="CHEBI:15377"/>
        <dbReference type="ChEBI" id="CHEBI:30031"/>
        <dbReference type="ChEBI" id="CHEBI:57609"/>
        <dbReference type="ChEBI" id="CHEBI:58087"/>
        <dbReference type="EC" id="3.5.1.18"/>
    </reaction>
</comment>
<evidence type="ECO:0000256" key="11">
    <source>
        <dbReference type="ARBA" id="ARBA00022915"/>
    </source>
</evidence>
<evidence type="ECO:0000313" key="18">
    <source>
        <dbReference type="Proteomes" id="UP000510842"/>
    </source>
</evidence>
<gene>
    <name evidence="17" type="primary">dapE</name>
    <name evidence="17" type="ORF">PEMO_0019</name>
</gene>
<comment type="subunit">
    <text evidence="4">Homodimer.</text>
</comment>
<protein>
    <recommendedName>
        <fullName evidence="6 15">Succinyl-diaminopimelate desuccinylase</fullName>
        <ecNumber evidence="5 15">3.5.1.18</ecNumber>
    </recommendedName>
</protein>
<evidence type="ECO:0000256" key="4">
    <source>
        <dbReference type="ARBA" id="ARBA00011738"/>
    </source>
</evidence>
<dbReference type="SUPFAM" id="SSF53187">
    <property type="entry name" value="Zn-dependent exopeptidases"/>
    <property type="match status" value="1"/>
</dbReference>
<dbReference type="PANTHER" id="PTHR43808:SF31">
    <property type="entry name" value="N-ACETYL-L-CITRULLINE DEACETYLASE"/>
    <property type="match status" value="1"/>
</dbReference>
<comment type="similarity">
    <text evidence="3">Belongs to the peptidase M20A family. DapE subfamily.</text>
</comment>
<dbReference type="PROSITE" id="PS00759">
    <property type="entry name" value="ARGE_DAPE_CPG2_2"/>
    <property type="match status" value="1"/>
</dbReference>
<evidence type="ECO:0000256" key="13">
    <source>
        <dbReference type="ARBA" id="ARBA00023285"/>
    </source>
</evidence>
<dbReference type="GO" id="GO:0046872">
    <property type="term" value="F:metal ion binding"/>
    <property type="evidence" value="ECO:0007669"/>
    <property type="project" value="UniProtKB-KW"/>
</dbReference>
<evidence type="ECO:0000256" key="3">
    <source>
        <dbReference type="ARBA" id="ARBA00006746"/>
    </source>
</evidence>
<evidence type="ECO:0000256" key="1">
    <source>
        <dbReference type="ARBA" id="ARBA00001947"/>
    </source>
</evidence>
<name>A0A6S6S3Z9_9GAMM</name>
<dbReference type="InterPro" id="IPR001261">
    <property type="entry name" value="ArgE/DapE_CS"/>
</dbReference>